<keyword evidence="2" id="KW-1185">Reference proteome</keyword>
<organism evidence="1 2">
    <name type="scientific">Plantactinospora mayteni</name>
    <dbReference type="NCBI Taxonomy" id="566021"/>
    <lineage>
        <taxon>Bacteria</taxon>
        <taxon>Bacillati</taxon>
        <taxon>Actinomycetota</taxon>
        <taxon>Actinomycetes</taxon>
        <taxon>Micromonosporales</taxon>
        <taxon>Micromonosporaceae</taxon>
        <taxon>Plantactinospora</taxon>
    </lineage>
</organism>
<protein>
    <recommendedName>
        <fullName evidence="3">Transposase</fullName>
    </recommendedName>
</protein>
<sequence length="49" mass="5270">MRYPAGGGMNAAARAKRETVRMQAASMFEASKPTTQIASELRVSEKSVP</sequence>
<evidence type="ECO:0000313" key="2">
    <source>
        <dbReference type="Proteomes" id="UP000621500"/>
    </source>
</evidence>
<dbReference type="EMBL" id="BONX01000007">
    <property type="protein sequence ID" value="GIG94619.1"/>
    <property type="molecule type" value="Genomic_DNA"/>
</dbReference>
<evidence type="ECO:0000313" key="1">
    <source>
        <dbReference type="EMBL" id="GIG94619.1"/>
    </source>
</evidence>
<name>A0ABQ4EIT3_9ACTN</name>
<evidence type="ECO:0008006" key="3">
    <source>
        <dbReference type="Google" id="ProtNLM"/>
    </source>
</evidence>
<gene>
    <name evidence="1" type="ORF">Pma05_11920</name>
</gene>
<comment type="caution">
    <text evidence="1">The sequence shown here is derived from an EMBL/GenBank/DDBJ whole genome shotgun (WGS) entry which is preliminary data.</text>
</comment>
<reference evidence="1 2" key="1">
    <citation type="submission" date="2021-01" db="EMBL/GenBank/DDBJ databases">
        <title>Whole genome shotgun sequence of Plantactinospora mayteni NBRC 109088.</title>
        <authorList>
            <person name="Komaki H."/>
            <person name="Tamura T."/>
        </authorList>
    </citation>
    <scope>NUCLEOTIDE SEQUENCE [LARGE SCALE GENOMIC DNA]</scope>
    <source>
        <strain evidence="1 2">NBRC 109088</strain>
    </source>
</reference>
<accession>A0ABQ4EIT3</accession>
<proteinExistence type="predicted"/>
<dbReference type="Proteomes" id="UP000621500">
    <property type="component" value="Unassembled WGS sequence"/>
</dbReference>